<evidence type="ECO:0000256" key="2">
    <source>
        <dbReference type="ARBA" id="ARBA00007069"/>
    </source>
</evidence>
<keyword evidence="8 9" id="KW-0472">Membrane</keyword>
<accession>Q1MPJ4</accession>
<dbReference type="PANTHER" id="PTHR30425">
    <property type="entry name" value="PHOSPHATE TRANSPORT SYSTEM PERMEASE PROTEIN PST"/>
    <property type="match status" value="1"/>
</dbReference>
<evidence type="ECO:0000256" key="8">
    <source>
        <dbReference type="ARBA" id="ARBA00023136"/>
    </source>
</evidence>
<dbReference type="HOGENOM" id="CLU_033621_1_0_7"/>
<dbReference type="GO" id="GO:0006817">
    <property type="term" value="P:phosphate ion transport"/>
    <property type="evidence" value="ECO:0007669"/>
    <property type="project" value="UniProtKB-KW"/>
</dbReference>
<dbReference type="Pfam" id="PF00528">
    <property type="entry name" value="BPD_transp_1"/>
    <property type="match status" value="1"/>
</dbReference>
<keyword evidence="6 9" id="KW-0812">Transmembrane</keyword>
<dbReference type="GO" id="GO:0055085">
    <property type="term" value="P:transmembrane transport"/>
    <property type="evidence" value="ECO:0007669"/>
    <property type="project" value="InterPro"/>
</dbReference>
<dbReference type="KEGG" id="lip:LI1029"/>
<dbReference type="STRING" id="363253.LI1029"/>
<sequence>MSWLKVSIYFAVSIVLTGILVLITMLIALALPIISNTNLEKIISLTWQPNEGYFGILPMLGGSFFLAIFALSLAWPLALGLNIWMLKVDKRFLARVVAYFIKLMIAIPTVVYGFVAVFLLVPLVREGAGGTGFCLFSAGVILALLILPTITLVFESGLATSLEKLRLEGIALGFSRLELFYFFVLPKSKKIFVVAAIIGFGRAIGDTLISLMLSGNSPQLPQNIFESIRTLTAHIALTSANEMSGMAYDSLFLSGILLLIINATVSILVRHIIKLS</sequence>
<evidence type="ECO:0000313" key="12">
    <source>
        <dbReference type="Proteomes" id="UP000002430"/>
    </source>
</evidence>
<dbReference type="InterPro" id="IPR051124">
    <property type="entry name" value="Phosphate_Transport_Permease"/>
</dbReference>
<dbReference type="CDD" id="cd06261">
    <property type="entry name" value="TM_PBP2"/>
    <property type="match status" value="1"/>
</dbReference>
<evidence type="ECO:0000256" key="6">
    <source>
        <dbReference type="ARBA" id="ARBA00022692"/>
    </source>
</evidence>
<keyword evidence="4" id="KW-1003">Cell membrane</keyword>
<feature type="transmembrane region" description="Helical" evidence="9">
    <location>
        <begin position="52"/>
        <end position="77"/>
    </location>
</feature>
<dbReference type="GO" id="GO:0005886">
    <property type="term" value="C:plasma membrane"/>
    <property type="evidence" value="ECO:0007669"/>
    <property type="project" value="UniProtKB-SubCell"/>
</dbReference>
<keyword evidence="3 9" id="KW-0813">Transport</keyword>
<evidence type="ECO:0000259" key="10">
    <source>
        <dbReference type="PROSITE" id="PS50928"/>
    </source>
</evidence>
<feature type="transmembrane region" description="Helical" evidence="9">
    <location>
        <begin position="191"/>
        <end position="213"/>
    </location>
</feature>
<keyword evidence="5" id="KW-0592">Phosphate transport</keyword>
<keyword evidence="12" id="KW-1185">Reference proteome</keyword>
<dbReference type="Proteomes" id="UP000002430">
    <property type="component" value="Chromosome"/>
</dbReference>
<reference evidence="11 12" key="1">
    <citation type="submission" date="2005-11" db="EMBL/GenBank/DDBJ databases">
        <title>The complete genome sequence of Lawsonia intracellularis: the causative agent of proliferative enteropathy.</title>
        <authorList>
            <person name="Kaur K."/>
            <person name="Zhang Q."/>
            <person name="Beckler D."/>
            <person name="Munir S."/>
            <person name="Li L."/>
            <person name="Kinsley K."/>
            <person name="Herron L."/>
            <person name="Peterson A."/>
            <person name="May B."/>
            <person name="Singh S."/>
            <person name="Gebhart C."/>
            <person name="Kapur V."/>
        </authorList>
    </citation>
    <scope>NUCLEOTIDE SEQUENCE [LARGE SCALE GENOMIC DNA]</scope>
    <source>
        <strain evidence="11 12">PHE/MN1-00</strain>
    </source>
</reference>
<dbReference type="PROSITE" id="PS50928">
    <property type="entry name" value="ABC_TM1"/>
    <property type="match status" value="1"/>
</dbReference>
<dbReference type="SUPFAM" id="SSF161098">
    <property type="entry name" value="MetI-like"/>
    <property type="match status" value="1"/>
</dbReference>
<dbReference type="PANTHER" id="PTHR30425:SF1">
    <property type="entry name" value="PHOSPHATE TRANSPORT SYSTEM PERMEASE PROTEIN PSTC"/>
    <property type="match status" value="1"/>
</dbReference>
<dbReference type="Gene3D" id="1.10.3720.10">
    <property type="entry name" value="MetI-like"/>
    <property type="match status" value="1"/>
</dbReference>
<proteinExistence type="inferred from homology"/>
<evidence type="ECO:0000256" key="4">
    <source>
        <dbReference type="ARBA" id="ARBA00022475"/>
    </source>
</evidence>
<comment type="subcellular location">
    <subcellularLocation>
        <location evidence="1 9">Cell membrane</location>
        <topology evidence="1 9">Multi-pass membrane protein</topology>
    </subcellularLocation>
</comment>
<evidence type="ECO:0000256" key="3">
    <source>
        <dbReference type="ARBA" id="ARBA00022448"/>
    </source>
</evidence>
<dbReference type="EMBL" id="AM180252">
    <property type="protein sequence ID" value="CAJ55083.1"/>
    <property type="molecule type" value="Genomic_DNA"/>
</dbReference>
<evidence type="ECO:0000256" key="7">
    <source>
        <dbReference type="ARBA" id="ARBA00022989"/>
    </source>
</evidence>
<feature type="domain" description="ABC transmembrane type-1" evidence="10">
    <location>
        <begin position="60"/>
        <end position="269"/>
    </location>
</feature>
<dbReference type="AlphaFoldDB" id="Q1MPJ4"/>
<feature type="transmembrane region" description="Helical" evidence="9">
    <location>
        <begin position="6"/>
        <end position="31"/>
    </location>
</feature>
<dbReference type="InterPro" id="IPR035906">
    <property type="entry name" value="MetI-like_sf"/>
</dbReference>
<comment type="similarity">
    <text evidence="2">Belongs to the binding-protein-dependent transport system permease family. CysTW subfamily.</text>
</comment>
<gene>
    <name evidence="11" type="primary">pstC</name>
    <name evidence="11" type="ordered locus">LI1029</name>
</gene>
<organism evidence="11 12">
    <name type="scientific">Lawsonia intracellularis (strain PHE/MN1-00)</name>
    <dbReference type="NCBI Taxonomy" id="363253"/>
    <lineage>
        <taxon>Bacteria</taxon>
        <taxon>Pseudomonadati</taxon>
        <taxon>Thermodesulfobacteriota</taxon>
        <taxon>Desulfovibrionia</taxon>
        <taxon>Desulfovibrionales</taxon>
        <taxon>Desulfovibrionaceae</taxon>
        <taxon>Lawsonia</taxon>
    </lineage>
</organism>
<evidence type="ECO:0000256" key="9">
    <source>
        <dbReference type="RuleBase" id="RU363032"/>
    </source>
</evidence>
<feature type="transmembrane region" description="Helical" evidence="9">
    <location>
        <begin position="97"/>
        <end position="121"/>
    </location>
</feature>
<dbReference type="OrthoDB" id="9785113at2"/>
<dbReference type="RefSeq" id="WP_011527112.1">
    <property type="nucleotide sequence ID" value="NC_008011.1"/>
</dbReference>
<protein>
    <submittedName>
        <fullName evidence="11">Phosphate transporter permease PstC</fullName>
    </submittedName>
</protein>
<dbReference type="eggNOG" id="COG0573">
    <property type="taxonomic scope" value="Bacteria"/>
</dbReference>
<keyword evidence="7 9" id="KW-1133">Transmembrane helix</keyword>
<evidence type="ECO:0000256" key="5">
    <source>
        <dbReference type="ARBA" id="ARBA00022592"/>
    </source>
</evidence>
<feature type="transmembrane region" description="Helical" evidence="9">
    <location>
        <begin position="133"/>
        <end position="154"/>
    </location>
</feature>
<name>Q1MPJ4_LAWIP</name>
<evidence type="ECO:0000256" key="1">
    <source>
        <dbReference type="ARBA" id="ARBA00004651"/>
    </source>
</evidence>
<dbReference type="InterPro" id="IPR000515">
    <property type="entry name" value="MetI-like"/>
</dbReference>
<evidence type="ECO:0000313" key="11">
    <source>
        <dbReference type="EMBL" id="CAJ55083.1"/>
    </source>
</evidence>
<feature type="transmembrane region" description="Helical" evidence="9">
    <location>
        <begin position="251"/>
        <end position="273"/>
    </location>
</feature>